<comment type="cofactor">
    <cofactor evidence="6">
        <name>[2Fe-2S] cluster</name>
        <dbReference type="ChEBI" id="CHEBI:190135"/>
    </cofactor>
</comment>
<feature type="transmembrane region" description="Helical" evidence="7">
    <location>
        <begin position="26"/>
        <end position="47"/>
    </location>
</feature>
<dbReference type="PROSITE" id="PS51296">
    <property type="entry name" value="RIESKE"/>
    <property type="match status" value="1"/>
</dbReference>
<keyword evidence="5" id="KW-1015">Disulfide bond</keyword>
<gene>
    <name evidence="9" type="ORF">HNQ39_001623</name>
</gene>
<dbReference type="GO" id="GO:0016705">
    <property type="term" value="F:oxidoreductase activity, acting on paired donors, with incorporation or reduction of molecular oxygen"/>
    <property type="evidence" value="ECO:0007669"/>
    <property type="project" value="UniProtKB-ARBA"/>
</dbReference>
<keyword evidence="7" id="KW-0472">Membrane</keyword>
<dbReference type="RefSeq" id="WP_184193647.1">
    <property type="nucleotide sequence ID" value="NZ_JACHGW010000002.1"/>
</dbReference>
<feature type="domain" description="Rieske" evidence="8">
    <location>
        <begin position="66"/>
        <end position="161"/>
    </location>
</feature>
<dbReference type="SUPFAM" id="SSF50022">
    <property type="entry name" value="ISP domain"/>
    <property type="match status" value="1"/>
</dbReference>
<dbReference type="EMBL" id="JACHGW010000002">
    <property type="protein sequence ID" value="MBB6049832.1"/>
    <property type="molecule type" value="Genomic_DNA"/>
</dbReference>
<dbReference type="Gene3D" id="2.102.10.10">
    <property type="entry name" value="Rieske [2Fe-2S] iron-sulphur domain"/>
    <property type="match status" value="1"/>
</dbReference>
<comment type="caution">
    <text evidence="9">The sequence shown here is derived from an EMBL/GenBank/DDBJ whole genome shotgun (WGS) entry which is preliminary data.</text>
</comment>
<keyword evidence="4" id="KW-0411">Iron-sulfur</keyword>
<dbReference type="GO" id="GO:0004497">
    <property type="term" value="F:monooxygenase activity"/>
    <property type="evidence" value="ECO:0007669"/>
    <property type="project" value="UniProtKB-ARBA"/>
</dbReference>
<dbReference type="GO" id="GO:0046872">
    <property type="term" value="F:metal ion binding"/>
    <property type="evidence" value="ECO:0007669"/>
    <property type="project" value="UniProtKB-KW"/>
</dbReference>
<dbReference type="InterPro" id="IPR005805">
    <property type="entry name" value="Rieske_Fe-S_prot_C"/>
</dbReference>
<dbReference type="CDD" id="cd03467">
    <property type="entry name" value="Rieske"/>
    <property type="match status" value="1"/>
</dbReference>
<evidence type="ECO:0000313" key="9">
    <source>
        <dbReference type="EMBL" id="MBB6049832.1"/>
    </source>
</evidence>
<reference evidence="9 10" key="1">
    <citation type="submission" date="2020-08" db="EMBL/GenBank/DDBJ databases">
        <title>Genomic Encyclopedia of Type Strains, Phase IV (KMG-IV): sequencing the most valuable type-strain genomes for metagenomic binning, comparative biology and taxonomic classification.</title>
        <authorList>
            <person name="Goeker M."/>
        </authorList>
    </citation>
    <scope>NUCLEOTIDE SEQUENCE [LARGE SCALE GENOMIC DNA]</scope>
    <source>
        <strain evidence="9 10">DSM 23562</strain>
    </source>
</reference>
<organism evidence="9 10">
    <name type="scientific">Armatimonas rosea</name>
    <dbReference type="NCBI Taxonomy" id="685828"/>
    <lineage>
        <taxon>Bacteria</taxon>
        <taxon>Bacillati</taxon>
        <taxon>Armatimonadota</taxon>
        <taxon>Armatimonadia</taxon>
        <taxon>Armatimonadales</taxon>
        <taxon>Armatimonadaceae</taxon>
        <taxon>Armatimonas</taxon>
    </lineage>
</organism>
<keyword evidence="10" id="KW-1185">Reference proteome</keyword>
<keyword evidence="1" id="KW-0001">2Fe-2S</keyword>
<dbReference type="InterPro" id="IPR036922">
    <property type="entry name" value="Rieske_2Fe-2S_sf"/>
</dbReference>
<dbReference type="AlphaFoldDB" id="A0A7W9W6R6"/>
<evidence type="ECO:0000313" key="10">
    <source>
        <dbReference type="Proteomes" id="UP000520814"/>
    </source>
</evidence>
<keyword evidence="7" id="KW-1133">Transmembrane helix</keyword>
<evidence type="ECO:0000256" key="3">
    <source>
        <dbReference type="ARBA" id="ARBA00023004"/>
    </source>
</evidence>
<keyword evidence="2" id="KW-0479">Metal-binding</keyword>
<evidence type="ECO:0000256" key="1">
    <source>
        <dbReference type="ARBA" id="ARBA00022714"/>
    </source>
</evidence>
<evidence type="ECO:0000256" key="6">
    <source>
        <dbReference type="ARBA" id="ARBA00034078"/>
    </source>
</evidence>
<evidence type="ECO:0000256" key="2">
    <source>
        <dbReference type="ARBA" id="ARBA00022723"/>
    </source>
</evidence>
<proteinExistence type="predicted"/>
<name>A0A7W9W6R6_ARMRO</name>
<dbReference type="PANTHER" id="PTHR10134">
    <property type="entry name" value="CYTOCHROME B-C1 COMPLEX SUBUNIT RIESKE, MITOCHONDRIAL"/>
    <property type="match status" value="1"/>
</dbReference>
<accession>A0A7W9W6R6</accession>
<dbReference type="GO" id="GO:0016020">
    <property type="term" value="C:membrane"/>
    <property type="evidence" value="ECO:0007669"/>
    <property type="project" value="InterPro"/>
</dbReference>
<dbReference type="GO" id="GO:0051537">
    <property type="term" value="F:2 iron, 2 sulfur cluster binding"/>
    <property type="evidence" value="ECO:0007669"/>
    <property type="project" value="UniProtKB-KW"/>
</dbReference>
<evidence type="ECO:0000259" key="8">
    <source>
        <dbReference type="PROSITE" id="PS51296"/>
    </source>
</evidence>
<dbReference type="Proteomes" id="UP000520814">
    <property type="component" value="Unassembled WGS sequence"/>
</dbReference>
<dbReference type="InterPro" id="IPR017941">
    <property type="entry name" value="Rieske_2Fe-2S"/>
</dbReference>
<dbReference type="Pfam" id="PF00355">
    <property type="entry name" value="Rieske"/>
    <property type="match status" value="1"/>
</dbReference>
<keyword evidence="7" id="KW-0812">Transmembrane</keyword>
<evidence type="ECO:0000256" key="5">
    <source>
        <dbReference type="ARBA" id="ARBA00023157"/>
    </source>
</evidence>
<dbReference type="InterPro" id="IPR014349">
    <property type="entry name" value="Rieske_Fe-S_prot"/>
</dbReference>
<sequence length="164" mass="17463">MSVELPMNPAESEDENDEKGLTRGSFVKVAIGGMCVGYAGIIGYPIYRYLNSPVEKSAAMAAVSEVALKDADKLPLGTAMMFRFGPHPSMLIHHKDGSWVALDAVCTHLACTVQYHPEEDAIVCACHGGRYDSKTGENVSGPPPKPLTKFVAKVSPGSVVVTRA</sequence>
<keyword evidence="3" id="KW-0408">Iron</keyword>
<evidence type="ECO:0000256" key="7">
    <source>
        <dbReference type="SAM" id="Phobius"/>
    </source>
</evidence>
<protein>
    <submittedName>
        <fullName evidence="9">Cytochrome b6-f complex iron-sulfur subunit</fullName>
    </submittedName>
</protein>
<dbReference type="PRINTS" id="PR00162">
    <property type="entry name" value="RIESKE"/>
</dbReference>
<evidence type="ECO:0000256" key="4">
    <source>
        <dbReference type="ARBA" id="ARBA00023014"/>
    </source>
</evidence>